<dbReference type="InterPro" id="IPR000212">
    <property type="entry name" value="DNA_helicase_UvrD/REP"/>
</dbReference>
<evidence type="ECO:0000259" key="6">
    <source>
        <dbReference type="PROSITE" id="PS51198"/>
    </source>
</evidence>
<dbReference type="InterPro" id="IPR027417">
    <property type="entry name" value="P-loop_NTPase"/>
</dbReference>
<evidence type="ECO:0000256" key="5">
    <source>
        <dbReference type="PROSITE-ProRule" id="PRU00560"/>
    </source>
</evidence>
<dbReference type="InterPro" id="IPR014016">
    <property type="entry name" value="UvrD-like_ATP-bd"/>
</dbReference>
<dbReference type="AlphaFoldDB" id="D6PCR5"/>
<dbReference type="GO" id="GO:0016787">
    <property type="term" value="F:hydrolase activity"/>
    <property type="evidence" value="ECO:0007669"/>
    <property type="project" value="UniProtKB-UniRule"/>
</dbReference>
<dbReference type="PANTHER" id="PTHR11070:SF2">
    <property type="entry name" value="ATP-DEPENDENT DNA HELICASE SRS2"/>
    <property type="match status" value="1"/>
</dbReference>
<reference evidence="7" key="1">
    <citation type="journal article" date="2010" name="ISME J.">
        <title>Metagenome of the Mediterranean deep chlorophyll maximum studied by direct and fosmid library 454 pyrosequencing.</title>
        <authorList>
            <person name="Ghai R."/>
            <person name="Martin-Cuadrado A.B."/>
            <person name="Molto A.G."/>
            <person name="Heredia I.G."/>
            <person name="Cabrera R."/>
            <person name="Martin J."/>
            <person name="Verdu M."/>
            <person name="Deschamps P."/>
            <person name="Moreira D."/>
            <person name="Lopez-Garcia P."/>
            <person name="Mira A."/>
            <person name="Rodriguez-Valera F."/>
        </authorList>
    </citation>
    <scope>NUCLEOTIDE SEQUENCE</scope>
</reference>
<proteinExistence type="predicted"/>
<evidence type="ECO:0000256" key="1">
    <source>
        <dbReference type="ARBA" id="ARBA00022741"/>
    </source>
</evidence>
<feature type="binding site" evidence="5">
    <location>
        <begin position="21"/>
        <end position="28"/>
    </location>
    <ligand>
        <name>ATP</name>
        <dbReference type="ChEBI" id="CHEBI:30616"/>
    </ligand>
</feature>
<dbReference type="GO" id="GO:0005829">
    <property type="term" value="C:cytosol"/>
    <property type="evidence" value="ECO:0007669"/>
    <property type="project" value="TreeGrafter"/>
</dbReference>
<dbReference type="GO" id="GO:0043138">
    <property type="term" value="F:3'-5' DNA helicase activity"/>
    <property type="evidence" value="ECO:0007669"/>
    <property type="project" value="TreeGrafter"/>
</dbReference>
<keyword evidence="1 5" id="KW-0547">Nucleotide-binding</keyword>
<name>D6PCR5_9BACT</name>
<protein>
    <recommendedName>
        <fullName evidence="6">UvrD-like helicase ATP-binding domain-containing protein</fullName>
    </recommendedName>
</protein>
<dbReference type="SUPFAM" id="SSF52540">
    <property type="entry name" value="P-loop containing nucleoside triphosphate hydrolases"/>
    <property type="match status" value="1"/>
</dbReference>
<dbReference type="GO" id="GO:0033202">
    <property type="term" value="C:DNA helicase complex"/>
    <property type="evidence" value="ECO:0007669"/>
    <property type="project" value="TreeGrafter"/>
</dbReference>
<keyword evidence="3 5" id="KW-0347">Helicase</keyword>
<evidence type="ECO:0000256" key="3">
    <source>
        <dbReference type="ARBA" id="ARBA00022806"/>
    </source>
</evidence>
<dbReference type="EMBL" id="GU942985">
    <property type="protein sequence ID" value="ADD93516.1"/>
    <property type="molecule type" value="Genomic_DNA"/>
</dbReference>
<dbReference type="GO" id="GO:0003677">
    <property type="term" value="F:DNA binding"/>
    <property type="evidence" value="ECO:0007669"/>
    <property type="project" value="InterPro"/>
</dbReference>
<dbReference type="Pfam" id="PF00580">
    <property type="entry name" value="UvrD-helicase"/>
    <property type="match status" value="1"/>
</dbReference>
<dbReference type="GO" id="GO:0005524">
    <property type="term" value="F:ATP binding"/>
    <property type="evidence" value="ECO:0007669"/>
    <property type="project" value="UniProtKB-UniRule"/>
</dbReference>
<dbReference type="Gene3D" id="3.40.50.300">
    <property type="entry name" value="P-loop containing nucleotide triphosphate hydrolases"/>
    <property type="match status" value="3"/>
</dbReference>
<dbReference type="PROSITE" id="PS51198">
    <property type="entry name" value="UVRD_HELICASE_ATP_BIND"/>
    <property type="match status" value="1"/>
</dbReference>
<sequence>MNDNAARIEALDPQQSFIVSAPAGSGKTGLITQRVLRLLRTVESPEQILCITFTRKAAAEMALRIHNALRDALINPRPDDPYKAQIWDLAAAAIEHSKQMDWDLMDMPNRLRIQTIDGFCRYIASQFALETEIGVLPEPSDNIVSLYRIAARNLLDKLEEDSDTGRYVAVLLAHMGNNIERCERLLSELLSNREQWLPLIFNVANNHQYFQQVVEQLIDESLFRLEASLQPIAGELVELVDYAANQVPEDKNPQLVELKGIVELPDSSFTGLTQWKTIVGLMMTKDLKLRKSITKTQGFPKQDQHTKSRMLSLLDWCRDNTDVQEQLSNTLFLPDADLSTSQQTILDALGYLLPTLAAELTMVFKQQEQCDYPAITLAALDALQQSPHDQQITDITLRLDYSLRHILVDEFQDTSGSQMQLLEHLLAGWEPDDGRTLFLVGDAMQSLYGFRNANVGLFLQAQQHPIGPVQCRPLTLSTNFRSQQGIIDWVNSSFGRAFPDRADSARGAIPYSSSTAHNVLEAGNAVQFFGFSCEDSKDYPEAEAARIAALCVDIQQHHSDQSIAILVRNRGHLQQIIPALRHADLNWQAIDISPLKS</sequence>
<organism evidence="7">
    <name type="scientific">uncultured marine bacterium MedDCM-OCT-S04-C13</name>
    <dbReference type="NCBI Taxonomy" id="743052"/>
    <lineage>
        <taxon>Bacteria</taxon>
        <taxon>environmental samples</taxon>
    </lineage>
</organism>
<feature type="domain" description="UvrD-like helicase ATP-binding" evidence="6">
    <location>
        <begin position="1"/>
        <end position="483"/>
    </location>
</feature>
<evidence type="ECO:0000256" key="2">
    <source>
        <dbReference type="ARBA" id="ARBA00022801"/>
    </source>
</evidence>
<evidence type="ECO:0000313" key="7">
    <source>
        <dbReference type="EMBL" id="ADD93516.1"/>
    </source>
</evidence>
<keyword evidence="4 5" id="KW-0067">ATP-binding</keyword>
<accession>D6PCR5</accession>
<evidence type="ECO:0000256" key="4">
    <source>
        <dbReference type="ARBA" id="ARBA00022840"/>
    </source>
</evidence>
<dbReference type="PANTHER" id="PTHR11070">
    <property type="entry name" value="UVRD / RECB / PCRA DNA HELICASE FAMILY MEMBER"/>
    <property type="match status" value="1"/>
</dbReference>
<keyword evidence="2 5" id="KW-0378">Hydrolase</keyword>
<dbReference type="GO" id="GO:0000725">
    <property type="term" value="P:recombinational repair"/>
    <property type="evidence" value="ECO:0007669"/>
    <property type="project" value="TreeGrafter"/>
</dbReference>